<dbReference type="Proteomes" id="UP000835052">
    <property type="component" value="Unassembled WGS sequence"/>
</dbReference>
<sequence length="320" mass="36080">MDKAMKDTRDILRKKIEKESPPSIPCEKPKSGVRRFIDDYRPSRRIALQDSEQFEKDEKPVTKDKPNWMKRFLKDERKQEKLPRNPATTRDSNEAMAEAQSLPSEAINLPSWTSYKEEATVSQTESLSAMRPPRPPPTTRRLETTQRRLSSVGKMINQRRPQVNETLKSSRKRQLTDFSPEFSSKPSFTRADGEKTPDAGASFPFQLTKAAATAQEKRQNSDEVPPTLISIDCTPPVPTMRSYFSKIEPLQSQKAGVGIVLEDVDPRRRATSQKMNGSMTSTTTTTSTASQNQEYIVVNNVTNFAVEPDRATYAPPSLGP</sequence>
<reference evidence="2" key="1">
    <citation type="submission" date="2020-10" db="EMBL/GenBank/DDBJ databases">
        <authorList>
            <person name="Kikuchi T."/>
        </authorList>
    </citation>
    <scope>NUCLEOTIDE SEQUENCE</scope>
    <source>
        <strain evidence="2">NKZ352</strain>
    </source>
</reference>
<organism evidence="2 3">
    <name type="scientific">Caenorhabditis auriculariae</name>
    <dbReference type="NCBI Taxonomy" id="2777116"/>
    <lineage>
        <taxon>Eukaryota</taxon>
        <taxon>Metazoa</taxon>
        <taxon>Ecdysozoa</taxon>
        <taxon>Nematoda</taxon>
        <taxon>Chromadorea</taxon>
        <taxon>Rhabditida</taxon>
        <taxon>Rhabditina</taxon>
        <taxon>Rhabditomorpha</taxon>
        <taxon>Rhabditoidea</taxon>
        <taxon>Rhabditidae</taxon>
        <taxon>Peloderinae</taxon>
        <taxon>Caenorhabditis</taxon>
    </lineage>
</organism>
<protein>
    <submittedName>
        <fullName evidence="2">Uncharacterized protein</fullName>
    </submittedName>
</protein>
<feature type="compositionally biased region" description="Polar residues" evidence="1">
    <location>
        <begin position="110"/>
        <end position="127"/>
    </location>
</feature>
<keyword evidence="3" id="KW-1185">Reference proteome</keyword>
<feature type="region of interest" description="Disordered" evidence="1">
    <location>
        <begin position="47"/>
        <end position="200"/>
    </location>
</feature>
<dbReference type="EMBL" id="CAJGYM010000025">
    <property type="protein sequence ID" value="CAD6192125.1"/>
    <property type="molecule type" value="Genomic_DNA"/>
</dbReference>
<feature type="compositionally biased region" description="Basic and acidic residues" evidence="1">
    <location>
        <begin position="53"/>
        <end position="83"/>
    </location>
</feature>
<comment type="caution">
    <text evidence="2">The sequence shown here is derived from an EMBL/GenBank/DDBJ whole genome shotgun (WGS) entry which is preliminary data.</text>
</comment>
<evidence type="ECO:0000313" key="3">
    <source>
        <dbReference type="Proteomes" id="UP000835052"/>
    </source>
</evidence>
<feature type="region of interest" description="Disordered" evidence="1">
    <location>
        <begin position="1"/>
        <end position="32"/>
    </location>
</feature>
<dbReference type="AlphaFoldDB" id="A0A8S1HA63"/>
<evidence type="ECO:0000313" key="2">
    <source>
        <dbReference type="EMBL" id="CAD6192125.1"/>
    </source>
</evidence>
<name>A0A8S1HA63_9PELO</name>
<feature type="compositionally biased region" description="Basic and acidic residues" evidence="1">
    <location>
        <begin position="1"/>
        <end position="20"/>
    </location>
</feature>
<accession>A0A8S1HA63</accession>
<gene>
    <name evidence="2" type="ORF">CAUJ_LOCUS8044</name>
</gene>
<evidence type="ECO:0000256" key="1">
    <source>
        <dbReference type="SAM" id="MobiDB-lite"/>
    </source>
</evidence>
<proteinExistence type="predicted"/>
<feature type="region of interest" description="Disordered" evidence="1">
    <location>
        <begin position="269"/>
        <end position="291"/>
    </location>
</feature>